<comment type="caution">
    <text evidence="1">The sequence shown here is derived from an EMBL/GenBank/DDBJ whole genome shotgun (WGS) entry which is preliminary data.</text>
</comment>
<sequence>MDCEIPTKHNLRRKLRSPSAAIKAAFWLVAVGVTCVSIGCDSAPFPLAQVEGQVTLDGKPLSNAKVMFAPVAAAGEIEAGKAAFGLLDSEGRFTLSTYKQDDGAVVGEHWVTVVNLAEGKGQRFSRVTVPTGRFRVEQGEINDIVVELTSAMLKGQTDSE</sequence>
<reference evidence="1 2" key="1">
    <citation type="submission" date="2019-02" db="EMBL/GenBank/DDBJ databases">
        <title>Deep-cultivation of Planctomycetes and their phenomic and genomic characterization uncovers novel biology.</title>
        <authorList>
            <person name="Wiegand S."/>
            <person name="Jogler M."/>
            <person name="Boedeker C."/>
            <person name="Pinto D."/>
            <person name="Vollmers J."/>
            <person name="Rivas-Marin E."/>
            <person name="Kohn T."/>
            <person name="Peeters S.H."/>
            <person name="Heuer A."/>
            <person name="Rast P."/>
            <person name="Oberbeckmann S."/>
            <person name="Bunk B."/>
            <person name="Jeske O."/>
            <person name="Meyerdierks A."/>
            <person name="Storesund J.E."/>
            <person name="Kallscheuer N."/>
            <person name="Luecker S."/>
            <person name="Lage O.M."/>
            <person name="Pohl T."/>
            <person name="Merkel B.J."/>
            <person name="Hornburger P."/>
            <person name="Mueller R.-W."/>
            <person name="Bruemmer F."/>
            <person name="Labrenz M."/>
            <person name="Spormann A.M."/>
            <person name="Op Den Camp H."/>
            <person name="Overmann J."/>
            <person name="Amann R."/>
            <person name="Jetten M.S.M."/>
            <person name="Mascher T."/>
            <person name="Medema M.H."/>
            <person name="Devos D.P."/>
            <person name="Kaster A.-K."/>
            <person name="Ovreas L."/>
            <person name="Rohde M."/>
            <person name="Galperin M.Y."/>
            <person name="Jogler C."/>
        </authorList>
    </citation>
    <scope>NUCLEOTIDE SEQUENCE [LARGE SCALE GENOMIC DNA]</scope>
    <source>
        <strain evidence="1 2">Pla111</strain>
    </source>
</reference>
<accession>A0A5C5VYB6</accession>
<organism evidence="1 2">
    <name type="scientific">Botrimarina hoheduenensis</name>
    <dbReference type="NCBI Taxonomy" id="2528000"/>
    <lineage>
        <taxon>Bacteria</taxon>
        <taxon>Pseudomonadati</taxon>
        <taxon>Planctomycetota</taxon>
        <taxon>Planctomycetia</taxon>
        <taxon>Pirellulales</taxon>
        <taxon>Lacipirellulaceae</taxon>
        <taxon>Botrimarina</taxon>
    </lineage>
</organism>
<dbReference type="OrthoDB" id="287810at2"/>
<keyword evidence="2" id="KW-1185">Reference proteome</keyword>
<proteinExistence type="predicted"/>
<evidence type="ECO:0008006" key="3">
    <source>
        <dbReference type="Google" id="ProtNLM"/>
    </source>
</evidence>
<evidence type="ECO:0000313" key="2">
    <source>
        <dbReference type="Proteomes" id="UP000318995"/>
    </source>
</evidence>
<dbReference type="AlphaFoldDB" id="A0A5C5VYB6"/>
<dbReference type="Proteomes" id="UP000318995">
    <property type="component" value="Unassembled WGS sequence"/>
</dbReference>
<evidence type="ECO:0000313" key="1">
    <source>
        <dbReference type="EMBL" id="TWT42719.1"/>
    </source>
</evidence>
<dbReference type="EMBL" id="SJPH01000006">
    <property type="protein sequence ID" value="TWT42719.1"/>
    <property type="molecule type" value="Genomic_DNA"/>
</dbReference>
<dbReference type="RefSeq" id="WP_146574916.1">
    <property type="nucleotide sequence ID" value="NZ_SJPH01000006.1"/>
</dbReference>
<name>A0A5C5VYB6_9BACT</name>
<protein>
    <recommendedName>
        <fullName evidence="3">Nickel uptake substrate-specific transmembrane region</fullName>
    </recommendedName>
</protein>
<gene>
    <name evidence="1" type="ORF">Pla111_26920</name>
</gene>